<evidence type="ECO:0000313" key="6">
    <source>
        <dbReference type="EMBL" id="MBP2417898.1"/>
    </source>
</evidence>
<dbReference type="Pfam" id="PF00440">
    <property type="entry name" value="TetR_N"/>
    <property type="match status" value="1"/>
</dbReference>
<evidence type="ECO:0000313" key="7">
    <source>
        <dbReference type="Proteomes" id="UP000758168"/>
    </source>
</evidence>
<sequence>MTSTSAPLPLRADAQRNREQLIAAAARTFVAGGPEVPMEEIARAAGVGVGTLYRRFADRESLMVAVAQTSLQTLLDRVRAAVEEEPQAWDGLVRAMRHLRELKLTMPAADPLPAAFATAVRADPEVQRLRHELDVVVEELVAAARAEGTLRADVGAGDVVRVFTLLYRSAPAPGDALADLATERALALLLDGLRAGPHQQLPGRPLTTAELGRRR</sequence>
<comment type="caution">
    <text evidence="6">The sequence shown here is derived from an EMBL/GenBank/DDBJ whole genome shotgun (WGS) entry which is preliminary data.</text>
</comment>
<dbReference type="Gene3D" id="1.10.357.10">
    <property type="entry name" value="Tetracycline Repressor, domain 2"/>
    <property type="match status" value="1"/>
</dbReference>
<dbReference type="SUPFAM" id="SSF48498">
    <property type="entry name" value="Tetracyclin repressor-like, C-terminal domain"/>
    <property type="match status" value="1"/>
</dbReference>
<dbReference type="SUPFAM" id="SSF46689">
    <property type="entry name" value="Homeodomain-like"/>
    <property type="match status" value="1"/>
</dbReference>
<organism evidence="6 7">
    <name type="scientific">Microlunatus capsulatus</name>
    <dbReference type="NCBI Taxonomy" id="99117"/>
    <lineage>
        <taxon>Bacteria</taxon>
        <taxon>Bacillati</taxon>
        <taxon>Actinomycetota</taxon>
        <taxon>Actinomycetes</taxon>
        <taxon>Propionibacteriales</taxon>
        <taxon>Propionibacteriaceae</taxon>
        <taxon>Microlunatus</taxon>
    </lineage>
</organism>
<protein>
    <submittedName>
        <fullName evidence="6">AcrR family transcriptional regulator</fullName>
    </submittedName>
</protein>
<dbReference type="Proteomes" id="UP000758168">
    <property type="component" value="Unassembled WGS sequence"/>
</dbReference>
<name>A0ABS4ZCL4_9ACTN</name>
<accession>A0ABS4ZCL4</accession>
<dbReference type="EMBL" id="JAGIOB010000001">
    <property type="protein sequence ID" value="MBP2417898.1"/>
    <property type="molecule type" value="Genomic_DNA"/>
</dbReference>
<dbReference type="PANTHER" id="PTHR30055">
    <property type="entry name" value="HTH-TYPE TRANSCRIPTIONAL REGULATOR RUTR"/>
    <property type="match status" value="1"/>
</dbReference>
<keyword evidence="2 4" id="KW-0238">DNA-binding</keyword>
<keyword evidence="1" id="KW-0805">Transcription regulation</keyword>
<keyword evidence="3" id="KW-0804">Transcription</keyword>
<dbReference type="InterPro" id="IPR009057">
    <property type="entry name" value="Homeodomain-like_sf"/>
</dbReference>
<evidence type="ECO:0000256" key="2">
    <source>
        <dbReference type="ARBA" id="ARBA00023125"/>
    </source>
</evidence>
<dbReference type="PANTHER" id="PTHR30055:SF234">
    <property type="entry name" value="HTH-TYPE TRANSCRIPTIONAL REGULATOR BETI"/>
    <property type="match status" value="1"/>
</dbReference>
<evidence type="ECO:0000256" key="4">
    <source>
        <dbReference type="PROSITE-ProRule" id="PRU00335"/>
    </source>
</evidence>
<proteinExistence type="predicted"/>
<dbReference type="Pfam" id="PF21597">
    <property type="entry name" value="TetR_C_43"/>
    <property type="match status" value="1"/>
</dbReference>
<reference evidence="6 7" key="1">
    <citation type="submission" date="2021-03" db="EMBL/GenBank/DDBJ databases">
        <title>Sequencing the genomes of 1000 actinobacteria strains.</title>
        <authorList>
            <person name="Klenk H.-P."/>
        </authorList>
    </citation>
    <scope>NUCLEOTIDE SEQUENCE [LARGE SCALE GENOMIC DNA]</scope>
    <source>
        <strain evidence="6 7">DSM 12936</strain>
    </source>
</reference>
<feature type="DNA-binding region" description="H-T-H motif" evidence="4">
    <location>
        <begin position="37"/>
        <end position="56"/>
    </location>
</feature>
<dbReference type="PROSITE" id="PS50977">
    <property type="entry name" value="HTH_TETR_2"/>
    <property type="match status" value="1"/>
</dbReference>
<evidence type="ECO:0000256" key="3">
    <source>
        <dbReference type="ARBA" id="ARBA00023163"/>
    </source>
</evidence>
<feature type="domain" description="HTH tetR-type" evidence="5">
    <location>
        <begin position="15"/>
        <end position="74"/>
    </location>
</feature>
<dbReference type="InterPro" id="IPR049445">
    <property type="entry name" value="TetR_SbtR-like_C"/>
</dbReference>
<dbReference type="InterPro" id="IPR050109">
    <property type="entry name" value="HTH-type_TetR-like_transc_reg"/>
</dbReference>
<dbReference type="InterPro" id="IPR001647">
    <property type="entry name" value="HTH_TetR"/>
</dbReference>
<dbReference type="PRINTS" id="PR00455">
    <property type="entry name" value="HTHTETR"/>
</dbReference>
<evidence type="ECO:0000256" key="1">
    <source>
        <dbReference type="ARBA" id="ARBA00023015"/>
    </source>
</evidence>
<dbReference type="RefSeq" id="WP_210056951.1">
    <property type="nucleotide sequence ID" value="NZ_BAAAMH010000010.1"/>
</dbReference>
<keyword evidence="7" id="KW-1185">Reference proteome</keyword>
<gene>
    <name evidence="6" type="ORF">JOF54_002820</name>
</gene>
<dbReference type="InterPro" id="IPR036271">
    <property type="entry name" value="Tet_transcr_reg_TetR-rel_C_sf"/>
</dbReference>
<evidence type="ECO:0000259" key="5">
    <source>
        <dbReference type="PROSITE" id="PS50977"/>
    </source>
</evidence>